<evidence type="ECO:0000256" key="2">
    <source>
        <dbReference type="ARBA" id="ARBA00005810"/>
    </source>
</evidence>
<comment type="similarity">
    <text evidence="2">Belongs to the HPPK family.</text>
</comment>
<dbReference type="Proteomes" id="UP001589896">
    <property type="component" value="Unassembled WGS sequence"/>
</dbReference>
<evidence type="ECO:0000256" key="6">
    <source>
        <dbReference type="ARBA" id="ARBA00022741"/>
    </source>
</evidence>
<keyword evidence="9" id="KW-0289">Folate biosynthesis</keyword>
<dbReference type="CDD" id="cd00483">
    <property type="entry name" value="HPPK"/>
    <property type="match status" value="1"/>
</dbReference>
<evidence type="ECO:0000256" key="4">
    <source>
        <dbReference type="ARBA" id="ARBA00016218"/>
    </source>
</evidence>
<dbReference type="Pfam" id="PF01288">
    <property type="entry name" value="HPPK"/>
    <property type="match status" value="1"/>
</dbReference>
<dbReference type="Gene3D" id="3.30.70.560">
    <property type="entry name" value="7,8-Dihydro-6-hydroxymethylpterin-pyrophosphokinase HPPK"/>
    <property type="match status" value="1"/>
</dbReference>
<organism evidence="14 15">
    <name type="scientific">Lysobacter korlensis</name>
    <dbReference type="NCBI Taxonomy" id="553636"/>
    <lineage>
        <taxon>Bacteria</taxon>
        <taxon>Pseudomonadati</taxon>
        <taxon>Pseudomonadota</taxon>
        <taxon>Gammaproteobacteria</taxon>
        <taxon>Lysobacterales</taxon>
        <taxon>Lysobacteraceae</taxon>
        <taxon>Lysobacter</taxon>
    </lineage>
</organism>
<keyword evidence="6" id="KW-0547">Nucleotide-binding</keyword>
<comment type="caution">
    <text evidence="14">The sequence shown here is derived from an EMBL/GenBank/DDBJ whole genome shotgun (WGS) entry which is preliminary data.</text>
</comment>
<name>A0ABV6RU97_9GAMM</name>
<evidence type="ECO:0000256" key="12">
    <source>
        <dbReference type="ARBA" id="ARBA00033413"/>
    </source>
</evidence>
<dbReference type="PANTHER" id="PTHR43071">
    <property type="entry name" value="2-AMINO-4-HYDROXY-6-HYDROXYMETHYLDIHYDROPTERIDINE PYROPHOSPHOKINASE"/>
    <property type="match status" value="1"/>
</dbReference>
<sequence>MTSRRTVLALGSNLGERRPTMLEAVRRIADLPTTELQAISEPIDTVAVKPEGEDPTAPKYLNSVVILTTALAPETLLDELHRIEADLGRVRAERWGDRTLDIDIVTMEGVVIDSARLTLPHPRAHERRFVLEPWASIDPDAELPGRGRVDELLRRLGEGG</sequence>
<evidence type="ECO:0000256" key="5">
    <source>
        <dbReference type="ARBA" id="ARBA00022679"/>
    </source>
</evidence>
<evidence type="ECO:0000256" key="8">
    <source>
        <dbReference type="ARBA" id="ARBA00022840"/>
    </source>
</evidence>
<dbReference type="PANTHER" id="PTHR43071:SF1">
    <property type="entry name" value="2-AMINO-4-HYDROXY-6-HYDROXYMETHYLDIHYDROPTERIDINE PYROPHOSPHOKINASE"/>
    <property type="match status" value="1"/>
</dbReference>
<feature type="domain" description="7,8-dihydro-6-hydroxymethylpterin-pyrophosphokinase" evidence="13">
    <location>
        <begin position="7"/>
        <end position="139"/>
    </location>
</feature>
<accession>A0ABV6RU97</accession>
<evidence type="ECO:0000259" key="13">
    <source>
        <dbReference type="Pfam" id="PF01288"/>
    </source>
</evidence>
<reference evidence="14 15" key="1">
    <citation type="submission" date="2024-09" db="EMBL/GenBank/DDBJ databases">
        <authorList>
            <person name="Sun Q."/>
            <person name="Mori K."/>
        </authorList>
    </citation>
    <scope>NUCLEOTIDE SEQUENCE [LARGE SCALE GENOMIC DNA]</scope>
    <source>
        <strain evidence="14 15">KCTC 23076</strain>
    </source>
</reference>
<evidence type="ECO:0000256" key="10">
    <source>
        <dbReference type="ARBA" id="ARBA00029409"/>
    </source>
</evidence>
<keyword evidence="15" id="KW-1185">Reference proteome</keyword>
<dbReference type="NCBIfam" id="TIGR01498">
    <property type="entry name" value="folK"/>
    <property type="match status" value="1"/>
</dbReference>
<dbReference type="EMBL" id="JBHLTG010000005">
    <property type="protein sequence ID" value="MFC0680545.1"/>
    <property type="molecule type" value="Genomic_DNA"/>
</dbReference>
<evidence type="ECO:0000313" key="15">
    <source>
        <dbReference type="Proteomes" id="UP001589896"/>
    </source>
</evidence>
<dbReference type="RefSeq" id="WP_386672376.1">
    <property type="nucleotide sequence ID" value="NZ_JBHLTG010000005.1"/>
</dbReference>
<dbReference type="InterPro" id="IPR000550">
    <property type="entry name" value="Hppk"/>
</dbReference>
<dbReference type="GO" id="GO:0003848">
    <property type="term" value="F:2-amino-4-hydroxy-6-hydroxymethyldihydropteridine diphosphokinase activity"/>
    <property type="evidence" value="ECO:0007669"/>
    <property type="project" value="UniProtKB-EC"/>
</dbReference>
<evidence type="ECO:0000256" key="9">
    <source>
        <dbReference type="ARBA" id="ARBA00022909"/>
    </source>
</evidence>
<gene>
    <name evidence="14" type="primary">folK</name>
    <name evidence="14" type="ORF">ACFFGH_22165</name>
</gene>
<protein>
    <recommendedName>
        <fullName evidence="4">2-amino-4-hydroxy-6-hydroxymethyldihydropteridine pyrophosphokinase</fullName>
        <ecNumber evidence="3">2.7.6.3</ecNumber>
    </recommendedName>
    <alternativeName>
        <fullName evidence="11">6-hydroxymethyl-7,8-dihydropterin pyrophosphokinase</fullName>
    </alternativeName>
    <alternativeName>
        <fullName evidence="12">7,8-dihydro-6-hydroxymethylpterin-pyrophosphokinase</fullName>
    </alternativeName>
</protein>
<comment type="function">
    <text evidence="10">Catalyzes the transfer of pyrophosphate from adenosine triphosphate (ATP) to 6-hydroxymethyl-7,8-dihydropterin, an enzymatic step in folate biosynthesis pathway.</text>
</comment>
<proteinExistence type="inferred from homology"/>
<evidence type="ECO:0000313" key="14">
    <source>
        <dbReference type="EMBL" id="MFC0680545.1"/>
    </source>
</evidence>
<dbReference type="SUPFAM" id="SSF55083">
    <property type="entry name" value="6-hydroxymethyl-7,8-dihydropterin pyrophosphokinase, HPPK"/>
    <property type="match status" value="1"/>
</dbReference>
<dbReference type="EC" id="2.7.6.3" evidence="3"/>
<evidence type="ECO:0000256" key="1">
    <source>
        <dbReference type="ARBA" id="ARBA00005051"/>
    </source>
</evidence>
<keyword evidence="8" id="KW-0067">ATP-binding</keyword>
<evidence type="ECO:0000256" key="11">
    <source>
        <dbReference type="ARBA" id="ARBA00029766"/>
    </source>
</evidence>
<keyword evidence="5 14" id="KW-0808">Transferase</keyword>
<dbReference type="InterPro" id="IPR035907">
    <property type="entry name" value="Hppk_sf"/>
</dbReference>
<comment type="pathway">
    <text evidence="1">Cofactor biosynthesis; tetrahydrofolate biosynthesis; 2-amino-4-hydroxy-6-hydroxymethyl-7,8-dihydropteridine diphosphate from 7,8-dihydroneopterin triphosphate: step 4/4.</text>
</comment>
<evidence type="ECO:0000256" key="7">
    <source>
        <dbReference type="ARBA" id="ARBA00022777"/>
    </source>
</evidence>
<keyword evidence="7" id="KW-0418">Kinase</keyword>
<evidence type="ECO:0000256" key="3">
    <source>
        <dbReference type="ARBA" id="ARBA00013253"/>
    </source>
</evidence>